<feature type="region of interest" description="Disordered" evidence="6">
    <location>
        <begin position="303"/>
        <end position="338"/>
    </location>
</feature>
<keyword evidence="5" id="KW-0449">Lipoprotein</keyword>
<dbReference type="GO" id="GO:0005737">
    <property type="term" value="C:cytoplasm"/>
    <property type="evidence" value="ECO:0007669"/>
    <property type="project" value="TreeGrafter"/>
</dbReference>
<evidence type="ECO:0000256" key="2">
    <source>
        <dbReference type="ARBA" id="ARBA00022553"/>
    </source>
</evidence>
<dbReference type="InterPro" id="IPR038742">
    <property type="entry name" value="FRS2_PTB"/>
</dbReference>
<feature type="compositionally biased region" description="Pro residues" evidence="6">
    <location>
        <begin position="166"/>
        <end position="175"/>
    </location>
</feature>
<dbReference type="SMART" id="SM01244">
    <property type="entry name" value="IRS"/>
    <property type="match status" value="1"/>
</dbReference>
<dbReference type="SMART" id="SM00310">
    <property type="entry name" value="PTBI"/>
    <property type="match status" value="1"/>
</dbReference>
<feature type="domain" description="IRS-type PTB" evidence="7">
    <location>
        <begin position="10"/>
        <end position="112"/>
    </location>
</feature>
<reference evidence="8" key="1">
    <citation type="submission" date="2015-11" db="EMBL/GenBank/DDBJ databases">
        <title>De novo transcriptome assembly of four potential Pierce s Disease insect vectors from Arizona vineyards.</title>
        <authorList>
            <person name="Tassone E.E."/>
        </authorList>
    </citation>
    <scope>NUCLEOTIDE SEQUENCE</scope>
</reference>
<dbReference type="PROSITE" id="PS51064">
    <property type="entry name" value="IRS_PTB"/>
    <property type="match status" value="1"/>
</dbReference>
<dbReference type="InterPro" id="IPR002404">
    <property type="entry name" value="IRS_PTB"/>
</dbReference>
<gene>
    <name evidence="8" type="ORF">g.11295</name>
</gene>
<keyword evidence="4" id="KW-0472">Membrane</keyword>
<evidence type="ECO:0000259" key="7">
    <source>
        <dbReference type="PROSITE" id="PS51064"/>
    </source>
</evidence>
<dbReference type="GO" id="GO:0016020">
    <property type="term" value="C:membrane"/>
    <property type="evidence" value="ECO:0007669"/>
    <property type="project" value="UniProtKB-SubCell"/>
</dbReference>
<dbReference type="GO" id="GO:0005068">
    <property type="term" value="F:transmembrane receptor protein tyrosine kinase adaptor activity"/>
    <property type="evidence" value="ECO:0007669"/>
    <property type="project" value="TreeGrafter"/>
</dbReference>
<dbReference type="SUPFAM" id="SSF50729">
    <property type="entry name" value="PH domain-like"/>
    <property type="match status" value="1"/>
</dbReference>
<keyword evidence="2" id="KW-0597">Phosphoprotein</keyword>
<proteinExistence type="predicted"/>
<dbReference type="Pfam" id="PF02174">
    <property type="entry name" value="IRS"/>
    <property type="match status" value="1"/>
</dbReference>
<evidence type="ECO:0000256" key="1">
    <source>
        <dbReference type="ARBA" id="ARBA00004370"/>
    </source>
</evidence>
<protein>
    <recommendedName>
        <fullName evidence="7">IRS-type PTB domain-containing protein</fullName>
    </recommendedName>
</protein>
<keyword evidence="3" id="KW-0519">Myristate</keyword>
<feature type="compositionally biased region" description="Low complexity" evidence="6">
    <location>
        <begin position="152"/>
        <end position="165"/>
    </location>
</feature>
<evidence type="ECO:0000313" key="8">
    <source>
        <dbReference type="EMBL" id="JAS41063.1"/>
    </source>
</evidence>
<dbReference type="PANTHER" id="PTHR21258:SF55">
    <property type="entry name" value="FI23523P1"/>
    <property type="match status" value="1"/>
</dbReference>
<dbReference type="AlphaFoldDB" id="A0A1B6ETL1"/>
<dbReference type="EMBL" id="GECZ01028706">
    <property type="protein sequence ID" value="JAS41063.1"/>
    <property type="molecule type" value="Transcribed_RNA"/>
</dbReference>
<dbReference type="PANTHER" id="PTHR21258">
    <property type="entry name" value="DOCKING PROTEIN RELATED"/>
    <property type="match status" value="1"/>
</dbReference>
<dbReference type="GO" id="GO:0008543">
    <property type="term" value="P:fibroblast growth factor receptor signaling pathway"/>
    <property type="evidence" value="ECO:0007669"/>
    <property type="project" value="TreeGrafter"/>
</dbReference>
<evidence type="ECO:0000256" key="5">
    <source>
        <dbReference type="ARBA" id="ARBA00023288"/>
    </source>
</evidence>
<comment type="subcellular location">
    <subcellularLocation>
        <location evidence="1">Membrane</location>
    </subcellularLocation>
</comment>
<evidence type="ECO:0000256" key="3">
    <source>
        <dbReference type="ARBA" id="ARBA00022707"/>
    </source>
</evidence>
<dbReference type="Gene3D" id="2.30.29.30">
    <property type="entry name" value="Pleckstrin-homology domain (PH domain)/Phosphotyrosine-binding domain (PTB)"/>
    <property type="match status" value="1"/>
</dbReference>
<sequence length="411" mass="44838">MGCVTSKTDINDLHPNIFQVMNVDEMCNPLQPGQLEVNETDLVLHQRGKTPVRWPLKSLRRYGFDAQLFSFECGRRCPTGPGIYAFKCSRTEQLFNLLQTQMRNNPGEDAVSNSMDFTPRQTESNYLEPAPVQLRQNGNRFSLHNGRLGSVGSSSNGPLSPLTTSPSPPPPPPPSNNNCETEDKHRTMSLSEVCSPPPVVLTTYANIDITPTSPPAVDGDPSGLSSPVYMNVIPGQEVVVPALPTEPPPRPQSKLDLDLEERHCYANLEPGELESLRGMERYPPSTPPPQQINYILLDLDQTSSSSSLTGAPNQPTSPVTLTSASSLTPESPNKPSEGYATIDFNRTVALCAVSCPLVEEEGSRKTRHNSTMGDLTTVTTTTQEVRRTRHNSTISELMAPLASRLSSSLSE</sequence>
<organism evidence="8">
    <name type="scientific">Cuerna arida</name>
    <dbReference type="NCBI Taxonomy" id="1464854"/>
    <lineage>
        <taxon>Eukaryota</taxon>
        <taxon>Metazoa</taxon>
        <taxon>Ecdysozoa</taxon>
        <taxon>Arthropoda</taxon>
        <taxon>Hexapoda</taxon>
        <taxon>Insecta</taxon>
        <taxon>Pterygota</taxon>
        <taxon>Neoptera</taxon>
        <taxon>Paraneoptera</taxon>
        <taxon>Hemiptera</taxon>
        <taxon>Auchenorrhyncha</taxon>
        <taxon>Membracoidea</taxon>
        <taxon>Cicadellidae</taxon>
        <taxon>Cicadellinae</taxon>
        <taxon>Proconiini</taxon>
        <taxon>Cuerna</taxon>
    </lineage>
</organism>
<feature type="compositionally biased region" description="Polar residues" evidence="6">
    <location>
        <begin position="310"/>
        <end position="334"/>
    </location>
</feature>
<evidence type="ECO:0000256" key="6">
    <source>
        <dbReference type="SAM" id="MobiDB-lite"/>
    </source>
</evidence>
<feature type="compositionally biased region" description="Polar residues" evidence="6">
    <location>
        <begin position="111"/>
        <end position="125"/>
    </location>
</feature>
<accession>A0A1B6ETL1</accession>
<dbReference type="InterPro" id="IPR011993">
    <property type="entry name" value="PH-like_dom_sf"/>
</dbReference>
<dbReference type="CDD" id="cd01202">
    <property type="entry name" value="PTB_FRS2"/>
    <property type="match status" value="1"/>
</dbReference>
<name>A0A1B6ETL1_9HEMI</name>
<dbReference type="GO" id="GO:0005104">
    <property type="term" value="F:fibroblast growth factor receptor binding"/>
    <property type="evidence" value="ECO:0007669"/>
    <property type="project" value="TreeGrafter"/>
</dbReference>
<evidence type="ECO:0000256" key="4">
    <source>
        <dbReference type="ARBA" id="ARBA00023136"/>
    </source>
</evidence>
<feature type="region of interest" description="Disordered" evidence="6">
    <location>
        <begin position="105"/>
        <end position="194"/>
    </location>
</feature>
<dbReference type="InterPro" id="IPR050996">
    <property type="entry name" value="Docking_Protein_DOK"/>
</dbReference>